<dbReference type="Pfam" id="PF17761">
    <property type="entry name" value="DUF1016_N"/>
    <property type="match status" value="1"/>
</dbReference>
<reference evidence="2 3" key="1">
    <citation type="submission" date="2016-10" db="EMBL/GenBank/DDBJ databases">
        <authorList>
            <person name="de Groot N.N."/>
        </authorList>
    </citation>
    <scope>NUCLEOTIDE SEQUENCE [LARGE SCALE GENOMIC DNA]</scope>
    <source>
        <strain evidence="2 3">AR40</strain>
    </source>
</reference>
<protein>
    <recommendedName>
        <fullName evidence="1">YhcG N-terminal domain-containing protein</fullName>
    </recommendedName>
</protein>
<dbReference type="InterPro" id="IPR041527">
    <property type="entry name" value="YhcG_N"/>
</dbReference>
<dbReference type="AlphaFoldDB" id="A0A1H9PQX6"/>
<organism evidence="2 3">
    <name type="scientific">Butyrivibrio fibrisolvens</name>
    <dbReference type="NCBI Taxonomy" id="831"/>
    <lineage>
        <taxon>Bacteria</taxon>
        <taxon>Bacillati</taxon>
        <taxon>Bacillota</taxon>
        <taxon>Clostridia</taxon>
        <taxon>Lachnospirales</taxon>
        <taxon>Lachnospiraceae</taxon>
        <taxon>Butyrivibrio</taxon>
    </lineage>
</organism>
<feature type="domain" description="YhcG N-terminal" evidence="1">
    <location>
        <begin position="1"/>
        <end position="88"/>
    </location>
</feature>
<name>A0A1H9PQX6_BUTFI</name>
<dbReference type="InterPro" id="IPR053148">
    <property type="entry name" value="PD-DEXK-like_domain"/>
</dbReference>
<gene>
    <name evidence="2" type="ORF">SAMN04487884_106116</name>
</gene>
<evidence type="ECO:0000313" key="2">
    <source>
        <dbReference type="EMBL" id="SER50538.1"/>
    </source>
</evidence>
<dbReference type="Proteomes" id="UP000182584">
    <property type="component" value="Unassembled WGS sequence"/>
</dbReference>
<sequence>MRYFYEMYPTGLNRSQLGDDSENELNRPQAGDDLENAIFFIPWGHNKVIIDKCKGDSAKALFYVKKTLENNWSRDVLLNFLDTDLYERQGKAVTNFALTLPAEQSDLAQAMTKDPYRFDKIGGAHS</sequence>
<dbReference type="EMBL" id="FOGJ01000006">
    <property type="protein sequence ID" value="SER50538.1"/>
    <property type="molecule type" value="Genomic_DNA"/>
</dbReference>
<proteinExistence type="predicted"/>
<dbReference type="PANTHER" id="PTHR30547:SF0">
    <property type="entry name" value="BLR8175 PROTEIN"/>
    <property type="match status" value="1"/>
</dbReference>
<dbReference type="OrthoDB" id="9801263at2"/>
<accession>A0A1H9PQX6</accession>
<evidence type="ECO:0000259" key="1">
    <source>
        <dbReference type="Pfam" id="PF17761"/>
    </source>
</evidence>
<evidence type="ECO:0000313" key="3">
    <source>
        <dbReference type="Proteomes" id="UP000182584"/>
    </source>
</evidence>
<dbReference type="PANTHER" id="PTHR30547">
    <property type="entry name" value="UNCHARACTERIZED PROTEIN YHCG-RELATED"/>
    <property type="match status" value="1"/>
</dbReference>